<dbReference type="EMBL" id="AFOC01000127">
    <property type="protein sequence ID" value="EGV49964.1"/>
    <property type="molecule type" value="Genomic_DNA"/>
</dbReference>
<dbReference type="Proteomes" id="UP000004491">
    <property type="component" value="Unassembled WGS sequence"/>
</dbReference>
<keyword evidence="4" id="KW-0067">ATP-binding</keyword>
<dbReference type="InterPro" id="IPR027417">
    <property type="entry name" value="P-loop_NTPase"/>
</dbReference>
<keyword evidence="1" id="KW-0547">Nucleotide-binding</keyword>
<dbReference type="PROSITE" id="PS51192">
    <property type="entry name" value="HELICASE_ATP_BIND_1"/>
    <property type="match status" value="1"/>
</dbReference>
<evidence type="ECO:0000256" key="3">
    <source>
        <dbReference type="ARBA" id="ARBA00022806"/>
    </source>
</evidence>
<evidence type="ECO:0000313" key="7">
    <source>
        <dbReference type="Proteomes" id="UP000004491"/>
    </source>
</evidence>
<dbReference type="Pfam" id="PF00270">
    <property type="entry name" value="DEAD"/>
    <property type="match status" value="1"/>
</dbReference>
<dbReference type="PATRIC" id="fig|1048808.3.peg.3096"/>
<dbReference type="InterPro" id="IPR011545">
    <property type="entry name" value="DEAD/DEAH_box_helicase_dom"/>
</dbReference>
<reference evidence="6" key="1">
    <citation type="journal article" date="2011" name="ISME J.">
        <title>The endosymbionts of the deep-sea tubeworms Riftia pachyptila and Tevnia jerichonana share an identical physiology as revealed by proteogenomic analyses.</title>
        <authorList>
            <person name="Gardebrecht A."/>
            <person name="Markert S."/>
            <person name="Felbeck H."/>
            <person name="Thuermer A."/>
            <person name="Albrecht D."/>
            <person name="Wollherr A."/>
            <person name="Kabisch J."/>
            <person name="Lehmann R."/>
            <person name="Daniel R."/>
            <person name="Liesegang H."/>
            <person name="Hecker M."/>
            <person name="Sievert S.M."/>
            <person name="Schweder T."/>
        </authorList>
    </citation>
    <scope>NUCLEOTIDE SEQUENCE [LARGE SCALE GENOMIC DNA]</scope>
</reference>
<dbReference type="GO" id="GO:0016787">
    <property type="term" value="F:hydrolase activity"/>
    <property type="evidence" value="ECO:0007669"/>
    <property type="project" value="UniProtKB-KW"/>
</dbReference>
<evidence type="ECO:0000256" key="2">
    <source>
        <dbReference type="ARBA" id="ARBA00022801"/>
    </source>
</evidence>
<comment type="caution">
    <text evidence="6">The sequence shown here is derived from an EMBL/GenBank/DDBJ whole genome shotgun (WGS) entry which is preliminary data.</text>
</comment>
<dbReference type="Gene3D" id="3.40.50.300">
    <property type="entry name" value="P-loop containing nucleotide triphosphate hydrolases"/>
    <property type="match status" value="2"/>
</dbReference>
<dbReference type="CDD" id="cd17921">
    <property type="entry name" value="DEXHc_Ski2"/>
    <property type="match status" value="1"/>
</dbReference>
<evidence type="ECO:0000259" key="5">
    <source>
        <dbReference type="PROSITE" id="PS51192"/>
    </source>
</evidence>
<keyword evidence="2" id="KW-0378">Hydrolase</keyword>
<feature type="domain" description="Helicase ATP-binding" evidence="5">
    <location>
        <begin position="283"/>
        <end position="455"/>
    </location>
</feature>
<evidence type="ECO:0000256" key="1">
    <source>
        <dbReference type="ARBA" id="ARBA00022741"/>
    </source>
</evidence>
<dbReference type="GO" id="GO:0004386">
    <property type="term" value="F:helicase activity"/>
    <property type="evidence" value="ECO:0007669"/>
    <property type="project" value="UniProtKB-KW"/>
</dbReference>
<gene>
    <name evidence="6" type="ORF">Rifp1Sym_ev00050</name>
</gene>
<evidence type="ECO:0000313" key="6">
    <source>
        <dbReference type="EMBL" id="EGV49964.1"/>
    </source>
</evidence>
<evidence type="ECO:0000256" key="4">
    <source>
        <dbReference type="ARBA" id="ARBA00022840"/>
    </source>
</evidence>
<dbReference type="SMART" id="SM00487">
    <property type="entry name" value="DEXDc"/>
    <property type="match status" value="1"/>
</dbReference>
<accession>G2DHE5</accession>
<sequence>MMEQLAFPRYDAYKPSGADSQLLSYDLLTYGEALLSLGMRVREAQGDPNIARSAFEHAGDALEAVVSKGDPSDSQKDFISLLSSSAFHMAGLSARAYSMLHASINEGNLSRIEKALALLIVRSLDALEQEIVTWRLDGSANEQALINSIAESAENVDQDDETNPIIAAIDEALEEHFLSGLGTYLTALQTGQVELVSSAISILRNGLESAATLNMVPQWWCFRLASHLIDDLWKSSFHQVLPRNPLGETEPDWLALRDLFIASMYKRSRAEIELWPSQIEAARRTTDSHDDLVVSLPTSAGKTRIAELCILRCLSEGKRVVFITPLRALSAQTEAGLQRTFTPLGKYVSALYGSIGTSSFESDMLKARDIVVATPEKFDFALRNDPSIIDDVGLIVLDEGHMIGFGEREVRYEVQVQRLLKREDADQRRIVCLSAILPDGDQFDDFVDWLRRDKEGGAVTCDWKPTRVRYGQIMWRNNRARLELAVGDESPYVPTFFNARAATKGTRKKLFPNGQQELVLATTWRLLEDGHSVLIYCPERRSVNAYPELIVRLNKQGLLNSALEHDPSEIASALAIGREWFGNNHPILMCLELGVAIHHGALPKAVSERS</sequence>
<keyword evidence="3 6" id="KW-0347">Helicase</keyword>
<dbReference type="InterPro" id="IPR014001">
    <property type="entry name" value="Helicase_ATP-bd"/>
</dbReference>
<organism evidence="6 7">
    <name type="scientific">endosymbiont of Riftia pachyptila</name>
    <name type="common">vent Ph05</name>
    <dbReference type="NCBI Taxonomy" id="1048808"/>
    <lineage>
        <taxon>Bacteria</taxon>
        <taxon>Pseudomonadati</taxon>
        <taxon>Pseudomonadota</taxon>
        <taxon>Gammaproteobacteria</taxon>
        <taxon>sulfur-oxidizing symbionts</taxon>
    </lineage>
</organism>
<dbReference type="InterPro" id="IPR050474">
    <property type="entry name" value="Hel308_SKI2-like"/>
</dbReference>
<dbReference type="AlphaFoldDB" id="G2DHE5"/>
<keyword evidence="7" id="KW-1185">Reference proteome</keyword>
<name>G2DHE5_9GAMM</name>
<proteinExistence type="predicted"/>
<dbReference type="GO" id="GO:0003676">
    <property type="term" value="F:nucleic acid binding"/>
    <property type="evidence" value="ECO:0007669"/>
    <property type="project" value="InterPro"/>
</dbReference>
<dbReference type="SUPFAM" id="SSF52540">
    <property type="entry name" value="P-loop containing nucleoside triphosphate hydrolases"/>
    <property type="match status" value="1"/>
</dbReference>
<dbReference type="PANTHER" id="PTHR47961:SF6">
    <property type="entry name" value="DNA-DIRECTED DNA POLYMERASE"/>
    <property type="match status" value="1"/>
</dbReference>
<dbReference type="PANTHER" id="PTHR47961">
    <property type="entry name" value="DNA POLYMERASE THETA, PUTATIVE (AFU_ORTHOLOGUE AFUA_1G05260)-RELATED"/>
    <property type="match status" value="1"/>
</dbReference>
<dbReference type="GO" id="GO:0005524">
    <property type="term" value="F:ATP binding"/>
    <property type="evidence" value="ECO:0007669"/>
    <property type="project" value="UniProtKB-KW"/>
</dbReference>
<protein>
    <submittedName>
        <fullName evidence="6">Putative ski2-type helicase</fullName>
    </submittedName>
</protein>